<sequence length="484" mass="53693">MLSLASYVNSLPGLEGHYIDGVIHSLERILTTIGEHAGRTLAVCLSTITANYEAAIRIAAAVKTVDSRIAIVVGNDHFTALSREILERHRELIDCGFIGNEVYSGLADYLLDRRHSRPAGIYPGSVRFESGRLISAPAIREPVNRIIDYRLIDRTLPHSEVYAANFTRRLGRRILELTGRRVNQGVPVEIGRGCIKFSGDDACSFCSIQYGGMWKNELSAEHAWSAIQRASEAGYDYLYVTADELPLTFARLMLDMAESPPDWWRALPPAQRPVLVGYARADGMEKEQVLRAMRGIGFRILFVGVDAGAPRSLQALNKPLRNPDSAAAARKMYDSNLRALGNARNHGVAIKAGFVLGHLGMTEALLEENITTYIEFLQAGRDVIISADIELLSPEPGSQDFRYLTQLDEAEAMSRRPGLGIGSRETRQRVAERYRQADIFDRETAIDDYIGVFMPELSKERLATARDRVRGECARLGIVTGDEL</sequence>
<name>A0A1I0LDC6_9BACT</name>
<dbReference type="InterPro" id="IPR006158">
    <property type="entry name" value="Cobalamin-bd"/>
</dbReference>
<keyword evidence="2" id="KW-0949">S-adenosyl-L-methionine</keyword>
<dbReference type="InterPro" id="IPR006638">
    <property type="entry name" value="Elp3/MiaA/NifB-like_rSAM"/>
</dbReference>
<protein>
    <submittedName>
        <fullName evidence="7">B12 binding domain-containing protein</fullName>
    </submittedName>
</protein>
<dbReference type="Gene3D" id="3.40.50.280">
    <property type="entry name" value="Cobalamin-binding domain"/>
    <property type="match status" value="1"/>
</dbReference>
<dbReference type="GO" id="GO:0003824">
    <property type="term" value="F:catalytic activity"/>
    <property type="evidence" value="ECO:0007669"/>
    <property type="project" value="InterPro"/>
</dbReference>
<dbReference type="InterPro" id="IPR058240">
    <property type="entry name" value="rSAM_sf"/>
</dbReference>
<evidence type="ECO:0000313" key="7">
    <source>
        <dbReference type="EMBL" id="SEU38065.1"/>
    </source>
</evidence>
<evidence type="ECO:0000256" key="4">
    <source>
        <dbReference type="ARBA" id="ARBA00023004"/>
    </source>
</evidence>
<reference evidence="8" key="1">
    <citation type="submission" date="2016-10" db="EMBL/GenBank/DDBJ databases">
        <authorList>
            <person name="Varghese N."/>
            <person name="Submissions S."/>
        </authorList>
    </citation>
    <scope>NUCLEOTIDE SEQUENCE [LARGE SCALE GENOMIC DNA]</scope>
    <source>
        <strain evidence="8">DSM 16858</strain>
    </source>
</reference>
<dbReference type="GO" id="GO:0046872">
    <property type="term" value="F:metal ion binding"/>
    <property type="evidence" value="ECO:0007669"/>
    <property type="project" value="UniProtKB-KW"/>
</dbReference>
<dbReference type="GO" id="GO:0051536">
    <property type="term" value="F:iron-sulfur cluster binding"/>
    <property type="evidence" value="ECO:0007669"/>
    <property type="project" value="UniProtKB-KW"/>
</dbReference>
<dbReference type="SUPFAM" id="SSF102114">
    <property type="entry name" value="Radical SAM enzymes"/>
    <property type="match status" value="1"/>
</dbReference>
<evidence type="ECO:0000256" key="1">
    <source>
        <dbReference type="ARBA" id="ARBA00001966"/>
    </source>
</evidence>
<evidence type="ECO:0000256" key="3">
    <source>
        <dbReference type="ARBA" id="ARBA00022723"/>
    </source>
</evidence>
<proteinExistence type="predicted"/>
<evidence type="ECO:0000256" key="5">
    <source>
        <dbReference type="ARBA" id="ARBA00023014"/>
    </source>
</evidence>
<dbReference type="AlphaFoldDB" id="A0A1I0LDC6"/>
<dbReference type="Proteomes" id="UP000199181">
    <property type="component" value="Unassembled WGS sequence"/>
</dbReference>
<dbReference type="GO" id="GO:0031419">
    <property type="term" value="F:cobalamin binding"/>
    <property type="evidence" value="ECO:0007669"/>
    <property type="project" value="InterPro"/>
</dbReference>
<evidence type="ECO:0000256" key="2">
    <source>
        <dbReference type="ARBA" id="ARBA00022691"/>
    </source>
</evidence>
<feature type="domain" description="B12-binding" evidence="6">
    <location>
        <begin position="1"/>
        <end position="120"/>
    </location>
</feature>
<keyword evidence="5" id="KW-0411">Iron-sulfur</keyword>
<dbReference type="SMART" id="SM00729">
    <property type="entry name" value="Elp3"/>
    <property type="match status" value="1"/>
</dbReference>
<keyword evidence="3" id="KW-0479">Metal-binding</keyword>
<comment type="cofactor">
    <cofactor evidence="1">
        <name>[4Fe-4S] cluster</name>
        <dbReference type="ChEBI" id="CHEBI:49883"/>
    </cofactor>
</comment>
<dbReference type="PANTHER" id="PTHR43409">
    <property type="entry name" value="ANAEROBIC MAGNESIUM-PROTOPORPHYRIN IX MONOMETHYL ESTER CYCLASE-RELATED"/>
    <property type="match status" value="1"/>
</dbReference>
<dbReference type="SFLD" id="SFLDG01082">
    <property type="entry name" value="B12-binding_domain_containing"/>
    <property type="match status" value="1"/>
</dbReference>
<dbReference type="EMBL" id="FOIJ01000025">
    <property type="protein sequence ID" value="SEU38065.1"/>
    <property type="molecule type" value="Genomic_DNA"/>
</dbReference>
<dbReference type="SFLD" id="SFLDS00029">
    <property type="entry name" value="Radical_SAM"/>
    <property type="match status" value="1"/>
</dbReference>
<organism evidence="7 8">
    <name type="scientific">Stigmatella erecta</name>
    <dbReference type="NCBI Taxonomy" id="83460"/>
    <lineage>
        <taxon>Bacteria</taxon>
        <taxon>Pseudomonadati</taxon>
        <taxon>Myxococcota</taxon>
        <taxon>Myxococcia</taxon>
        <taxon>Myxococcales</taxon>
        <taxon>Cystobacterineae</taxon>
        <taxon>Archangiaceae</taxon>
        <taxon>Stigmatella</taxon>
    </lineage>
</organism>
<dbReference type="PROSITE" id="PS51332">
    <property type="entry name" value="B12_BINDING"/>
    <property type="match status" value="1"/>
</dbReference>
<keyword evidence="4" id="KW-0408">Iron</keyword>
<accession>A0A1I0LDC6</accession>
<evidence type="ECO:0000259" key="6">
    <source>
        <dbReference type="PROSITE" id="PS51332"/>
    </source>
</evidence>
<keyword evidence="8" id="KW-1185">Reference proteome</keyword>
<dbReference type="InterPro" id="IPR051198">
    <property type="entry name" value="BchE-like"/>
</dbReference>
<dbReference type="InterPro" id="IPR007197">
    <property type="entry name" value="rSAM"/>
</dbReference>
<gene>
    <name evidence="7" type="ORF">SAMN05443639_12572</name>
</gene>
<evidence type="ECO:0000313" key="8">
    <source>
        <dbReference type="Proteomes" id="UP000199181"/>
    </source>
</evidence>